<dbReference type="PROSITE" id="PS50212">
    <property type="entry name" value="RASGEF_NTER"/>
    <property type="match status" value="1"/>
</dbReference>
<feature type="region of interest" description="Disordered" evidence="3">
    <location>
        <begin position="228"/>
        <end position="255"/>
    </location>
</feature>
<feature type="region of interest" description="Disordered" evidence="3">
    <location>
        <begin position="1867"/>
        <end position="1913"/>
    </location>
</feature>
<proteinExistence type="predicted"/>
<dbReference type="GO" id="GO:0005085">
    <property type="term" value="F:guanyl-nucleotide exchange factor activity"/>
    <property type="evidence" value="ECO:0007669"/>
    <property type="project" value="UniProtKB-KW"/>
</dbReference>
<keyword evidence="2" id="KW-0344">Guanine-nucleotide releasing factor</keyword>
<evidence type="ECO:0000313" key="7">
    <source>
        <dbReference type="EMBL" id="KAF9444310.1"/>
    </source>
</evidence>
<organism evidence="7 8">
    <name type="scientific">Macrolepiota fuliginosa MF-IS2</name>
    <dbReference type="NCBI Taxonomy" id="1400762"/>
    <lineage>
        <taxon>Eukaryota</taxon>
        <taxon>Fungi</taxon>
        <taxon>Dikarya</taxon>
        <taxon>Basidiomycota</taxon>
        <taxon>Agaricomycotina</taxon>
        <taxon>Agaricomycetes</taxon>
        <taxon>Agaricomycetidae</taxon>
        <taxon>Agaricales</taxon>
        <taxon>Agaricineae</taxon>
        <taxon>Agaricaceae</taxon>
        <taxon>Macrolepiota</taxon>
    </lineage>
</organism>
<feature type="compositionally biased region" description="Acidic residues" evidence="3">
    <location>
        <begin position="2245"/>
        <end position="2276"/>
    </location>
</feature>
<evidence type="ECO:0000256" key="1">
    <source>
        <dbReference type="ARBA" id="ARBA00022468"/>
    </source>
</evidence>
<feature type="compositionally biased region" description="Low complexity" evidence="3">
    <location>
        <begin position="57"/>
        <end position="72"/>
    </location>
</feature>
<dbReference type="Proteomes" id="UP000807342">
    <property type="component" value="Unassembled WGS sequence"/>
</dbReference>
<accession>A0A9P6C073</accession>
<keyword evidence="1" id="KW-0343">GTPase activation</keyword>
<feature type="region of interest" description="Disordered" evidence="3">
    <location>
        <begin position="848"/>
        <end position="867"/>
    </location>
</feature>
<feature type="region of interest" description="Disordered" evidence="3">
    <location>
        <begin position="1486"/>
        <end position="1534"/>
    </location>
</feature>
<feature type="region of interest" description="Disordered" evidence="3">
    <location>
        <begin position="271"/>
        <end position="333"/>
    </location>
</feature>
<feature type="compositionally biased region" description="Polar residues" evidence="3">
    <location>
        <begin position="273"/>
        <end position="284"/>
    </location>
</feature>
<feature type="region of interest" description="Disordered" evidence="3">
    <location>
        <begin position="190"/>
        <end position="214"/>
    </location>
</feature>
<dbReference type="SMART" id="SM00324">
    <property type="entry name" value="RhoGAP"/>
    <property type="match status" value="1"/>
</dbReference>
<feature type="domain" description="N-terminal Ras-GEF" evidence="5">
    <location>
        <begin position="1312"/>
        <end position="1468"/>
    </location>
</feature>
<feature type="compositionally biased region" description="Low complexity" evidence="3">
    <location>
        <begin position="191"/>
        <end position="208"/>
    </location>
</feature>
<dbReference type="InterPro" id="IPR008936">
    <property type="entry name" value="Rho_GTPase_activation_prot"/>
</dbReference>
<feature type="compositionally biased region" description="Basic and acidic residues" evidence="3">
    <location>
        <begin position="1867"/>
        <end position="1892"/>
    </location>
</feature>
<dbReference type="InterPro" id="IPR023578">
    <property type="entry name" value="Ras_GEF_dom_sf"/>
</dbReference>
<feature type="region of interest" description="Disordered" evidence="3">
    <location>
        <begin position="1"/>
        <end position="41"/>
    </location>
</feature>
<gene>
    <name evidence="7" type="ORF">P691DRAFT_763515</name>
</gene>
<dbReference type="Pfam" id="PF00617">
    <property type="entry name" value="RasGEF"/>
    <property type="match status" value="1"/>
</dbReference>
<evidence type="ECO:0000256" key="3">
    <source>
        <dbReference type="SAM" id="MobiDB-lite"/>
    </source>
</evidence>
<dbReference type="SUPFAM" id="SSF48350">
    <property type="entry name" value="GTPase activation domain, GAP"/>
    <property type="match status" value="1"/>
</dbReference>
<dbReference type="PROSITE" id="PS50238">
    <property type="entry name" value="RHOGAP"/>
    <property type="match status" value="1"/>
</dbReference>
<feature type="compositionally biased region" description="Gly residues" evidence="3">
    <location>
        <begin position="1512"/>
        <end position="1524"/>
    </location>
</feature>
<dbReference type="PANTHER" id="PTHR23176:SF0">
    <property type="entry name" value="RHO GTPASE ACTIVATING PROTEIN AT 19D, ISOFORM D"/>
    <property type="match status" value="1"/>
</dbReference>
<dbReference type="InterPro" id="IPR001849">
    <property type="entry name" value="PH_domain"/>
</dbReference>
<dbReference type="Gene3D" id="1.20.870.10">
    <property type="entry name" value="Son of sevenless (SoS) protein Chain: S domain 1"/>
    <property type="match status" value="1"/>
</dbReference>
<comment type="caution">
    <text evidence="7">The sequence shown here is derived from an EMBL/GenBank/DDBJ whole genome shotgun (WGS) entry which is preliminary data.</text>
</comment>
<dbReference type="EMBL" id="MU151386">
    <property type="protein sequence ID" value="KAF9444310.1"/>
    <property type="molecule type" value="Genomic_DNA"/>
</dbReference>
<dbReference type="PANTHER" id="PTHR23176">
    <property type="entry name" value="RHO/RAC/CDC GTPASE-ACTIVATING PROTEIN"/>
    <property type="match status" value="1"/>
</dbReference>
<name>A0A9P6C073_9AGAR</name>
<feature type="region of interest" description="Disordered" evidence="3">
    <location>
        <begin position="473"/>
        <end position="537"/>
    </location>
</feature>
<dbReference type="PROSITE" id="PS50003">
    <property type="entry name" value="PH_DOMAIN"/>
    <property type="match status" value="1"/>
</dbReference>
<dbReference type="InterPro" id="IPR036964">
    <property type="entry name" value="RASGEF_cat_dom_sf"/>
</dbReference>
<dbReference type="GO" id="GO:0007264">
    <property type="term" value="P:small GTPase-mediated signal transduction"/>
    <property type="evidence" value="ECO:0007669"/>
    <property type="project" value="InterPro"/>
</dbReference>
<dbReference type="GO" id="GO:0005096">
    <property type="term" value="F:GTPase activator activity"/>
    <property type="evidence" value="ECO:0007669"/>
    <property type="project" value="UniProtKB-KW"/>
</dbReference>
<evidence type="ECO:0000313" key="8">
    <source>
        <dbReference type="Proteomes" id="UP000807342"/>
    </source>
</evidence>
<dbReference type="OrthoDB" id="79452at2759"/>
<dbReference type="Gene3D" id="2.30.29.30">
    <property type="entry name" value="Pleckstrin-homology domain (PH domain)/Phosphotyrosine-binding domain (PTB)"/>
    <property type="match status" value="1"/>
</dbReference>
<evidence type="ECO:0000259" key="6">
    <source>
        <dbReference type="PROSITE" id="PS50238"/>
    </source>
</evidence>
<feature type="region of interest" description="Disordered" evidence="3">
    <location>
        <begin position="902"/>
        <end position="930"/>
    </location>
</feature>
<reference evidence="7" key="1">
    <citation type="submission" date="2020-11" db="EMBL/GenBank/DDBJ databases">
        <authorList>
            <consortium name="DOE Joint Genome Institute"/>
            <person name="Ahrendt S."/>
            <person name="Riley R."/>
            <person name="Andreopoulos W."/>
            <person name="Labutti K."/>
            <person name="Pangilinan J."/>
            <person name="Ruiz-Duenas F.J."/>
            <person name="Barrasa J.M."/>
            <person name="Sanchez-Garcia M."/>
            <person name="Camarero S."/>
            <person name="Miyauchi S."/>
            <person name="Serrano A."/>
            <person name="Linde D."/>
            <person name="Babiker R."/>
            <person name="Drula E."/>
            <person name="Ayuso-Fernandez I."/>
            <person name="Pacheco R."/>
            <person name="Padilla G."/>
            <person name="Ferreira P."/>
            <person name="Barriuso J."/>
            <person name="Kellner H."/>
            <person name="Castanera R."/>
            <person name="Alfaro M."/>
            <person name="Ramirez L."/>
            <person name="Pisabarro A.G."/>
            <person name="Kuo A."/>
            <person name="Tritt A."/>
            <person name="Lipzen A."/>
            <person name="He G."/>
            <person name="Yan M."/>
            <person name="Ng V."/>
            <person name="Cullen D."/>
            <person name="Martin F."/>
            <person name="Rosso M.-N."/>
            <person name="Henrissat B."/>
            <person name="Hibbett D."/>
            <person name="Martinez A.T."/>
            <person name="Grigoriev I.V."/>
        </authorList>
    </citation>
    <scope>NUCLEOTIDE SEQUENCE</scope>
    <source>
        <strain evidence="7">MF-IS2</strain>
    </source>
</reference>
<keyword evidence="8" id="KW-1185">Reference proteome</keyword>
<dbReference type="Pfam" id="PF00620">
    <property type="entry name" value="RhoGAP"/>
    <property type="match status" value="1"/>
</dbReference>
<evidence type="ECO:0000259" key="5">
    <source>
        <dbReference type="PROSITE" id="PS50212"/>
    </source>
</evidence>
<dbReference type="InterPro" id="IPR001895">
    <property type="entry name" value="RASGEF_cat_dom"/>
</dbReference>
<protein>
    <submittedName>
        <fullName evidence="7">Uncharacterized protein</fullName>
    </submittedName>
</protein>
<evidence type="ECO:0000259" key="4">
    <source>
        <dbReference type="PROSITE" id="PS50003"/>
    </source>
</evidence>
<feature type="compositionally biased region" description="Polar residues" evidence="3">
    <location>
        <begin position="1486"/>
        <end position="1506"/>
    </location>
</feature>
<sequence length="2288" mass="250842">MARRKGAPQPSALVPPTDSLSPVPPPSPGMPRSASPSSGFAQFLSKPKSWFVRSASASKIPTTTTTAEARTSNVGSGGARKHKISRPTDPRPILDGYGAGGSRSVLDLSQPQQSSFDQPRFHPPSVPSSPISPHITHAPSSPPGGGGLGDLRSISRKAWSRSADDLNQVSPVGFSPINTSFQDKIAEYRNRSSSNASMRAPSSPSSPNLSMRHPFPSLKHEAAISTVPMPMSASPPQLSVPMPAHPTSPPRSATLPTVSISVSAPAMDEGAWSGNNTLSASPPQDSHIHTRSHSFTPKLPSKLSNPRFAQTPKRKGSASTERELEQQQQQQLQTMTPTRAGFIFPFNPTNAGGPGAGSSAHSNRMTTLLAPPTIIEPHAQPDLDTLSTTSNTTIAPSTQNPKRSSQIIYHSSFINRLADAPSSTSFYSHSHGTHNSNLALAKGWKAYKMELKGTKLFFYKPSSDRNAGIKELFPTGLVPPSLEDEEGESENSSPGGGGGVGGDPFAMLAPGAGVEGKGKARDDTSSTGGGTIGRKRRAFWGRRAHPDLVRDVQSGKLEKGTFEALTHEAVFATTFFERESSGESDQDRDVEEGGVKLEQEERERRSEEWKDFASGILLSLPSVVGRQAFENEFMRCCAYLVSGAEEGEEREEEKKRVQWLANEYLKYHGAAVDEKGWEDWKEETFADLVVDTGADAESPTSMSVQDVFSSSPVLDLTLGVGGGASAAVTSPNLGTFSPRPDNSNNAKLISLLDALQLGNEPTTVSSSASKKSKQSLDLRTFEHQPPQRPAHAHASRIPWAQLHEEGLSKEMLFMMDVYFVARSLTLFHRSVVDLVPENLTSEYVLPGESAASSPIGSEESKSSDGSTVLNPLFGNDEHPHWLTKLILLQILGADTGHHTLPVPAIHLQSPGRKSGDGAQQQQTSRTHSRSEVISVWAKVGELCRTSGDECSWRAIVAALCSRPVARLEKVWKRVDPLALDAIEAWVYPEVQPQTRNPLPALVFGAGGGGSGGGVPVGITEPRVAPWGGDVRVRIGEELAKVRDDQMLSVGVLRRVKAVFDEFRVAVGSCPRRVSVEEGEIPEDVKRMVGFWKEIAGEGGGVGSLAVKFQRVEQFMSLSFAAEPRRRGLFEPHFWNKTVLGSAPHASLIPLMFPEALSSVTLVDRSQLIRGRVDSDASDIQYLRGMDPHLRVLQRAAQNVNEVTKRLIMGTGGTVISLHNGELLLVVQPGGMETNSRPSSRAPSRPPSSVMEVGLGLTSEREKPLSRAPSIRVKPSSSHGLERKTSMARRNSLPSLSHRQNLVMTERSSDPPLRVLVQAGTLSALVNILVHGLRGVSVSVADDNGEMTLREGMTRELAVDRAEFARVWWNVFRSFLTPLVFFELLRKMYITAQPSGSSPSVIDYLDVLASRTRVLELISDWLTAGGGAQDVLDEPQLYNALKTFLNTSADHVVFKTENFEEPDVAAAWVGLLDTKAMLSGVFGSQTKRPTVQRLPQTGNPRRGSASTVAGAPGTLGGLGSTGGRVRGASIREPPELDRMDAEDLVDSIDGMARAALSNVTEEDLYVTADLLEVQTSDRTGWFSSREVGNTDEVVEIQNMYTHIQEVEPSSLISEMSQDVLYRVLPPGIRSCIRAYGIIRKWLIAKLVMPKLGLRGRQARMELLLQAIEVARLRNAEPNASHHIEQPCVRSFVEAVITSAIISMESRMHQRPWQFIAYNRGCTCDSVTALLARPQIQSTSSRDCLTVDMGWLVERMLEVIASPDVVESVQDGQNLVNFDKRRHLCNIVSRAAALPYPRKTIQSDEATRRGFERLNVIEREVLYLQFDHRGIREESLREAFGASAPPSIKKVARPFQKLVAFQMEKNRRDKNLRSRLQKEKQLEQSRNDRKEDMLNKAMRPRKAPAPNTQKQHRNKKSMSAFLSFMRPISSAFGADLSVSGVKKTAAELDFPTTGKPSLVLSVMDAKVAQFINNERSFTFQLDTEDGGHYILQAVNKREMNKWLDTINKVTSTAAKRRLTYLGPKPQIQDHIHEQSVGALRDPRAVFGVELEFLLQREVGGGPIPPGTVPAIINQCLGEVESRGLTEVGIYRIAGAVSEINALKEAYNRGESPITSTTDIHAVCDLVKAWFRVLPEPVFPSSSYHDIMNAMRIENLEHRLSSIRSVVQSLPQANFELLKRVSEHLDRVTDYEEHNHMTAEALAIVFSPNLLRAPQNDFVTILNNMGQSHKLVKALITHFQIIFDETDPDAEEVHSEEDDDMEYPILEEEEDEEDVEPEFALDQPRNLHYED</sequence>
<feature type="region of interest" description="Disordered" evidence="3">
    <location>
        <begin position="2245"/>
        <end position="2288"/>
    </location>
</feature>
<dbReference type="Gene3D" id="1.10.555.10">
    <property type="entry name" value="Rho GTPase activation protein"/>
    <property type="match status" value="1"/>
</dbReference>
<dbReference type="Gene3D" id="1.10.840.10">
    <property type="entry name" value="Ras guanine-nucleotide exchange factors catalytic domain"/>
    <property type="match status" value="1"/>
</dbReference>
<dbReference type="InterPro" id="IPR050729">
    <property type="entry name" value="Rho-GAP"/>
</dbReference>
<feature type="region of interest" description="Disordered" evidence="3">
    <location>
        <begin position="1229"/>
        <end position="1294"/>
    </location>
</feature>
<feature type="compositionally biased region" description="Low complexity" evidence="3">
    <location>
        <begin position="1235"/>
        <end position="1248"/>
    </location>
</feature>
<feature type="region of interest" description="Disordered" evidence="3">
    <location>
        <begin position="577"/>
        <end position="603"/>
    </location>
</feature>
<dbReference type="SUPFAM" id="SSF50729">
    <property type="entry name" value="PH domain-like"/>
    <property type="match status" value="1"/>
</dbReference>
<feature type="compositionally biased region" description="Low complexity" evidence="3">
    <location>
        <begin position="128"/>
        <end position="139"/>
    </location>
</feature>
<dbReference type="InterPro" id="IPR011993">
    <property type="entry name" value="PH-like_dom_sf"/>
</dbReference>
<dbReference type="InterPro" id="IPR000651">
    <property type="entry name" value="Ras-like_Gua-exchang_fac_N"/>
</dbReference>
<dbReference type="GO" id="GO:0005737">
    <property type="term" value="C:cytoplasm"/>
    <property type="evidence" value="ECO:0007669"/>
    <property type="project" value="TreeGrafter"/>
</dbReference>
<dbReference type="SUPFAM" id="SSF48366">
    <property type="entry name" value="Ras GEF"/>
    <property type="match status" value="2"/>
</dbReference>
<evidence type="ECO:0000256" key="2">
    <source>
        <dbReference type="PROSITE-ProRule" id="PRU00135"/>
    </source>
</evidence>
<dbReference type="CDD" id="cd00159">
    <property type="entry name" value="RhoGAP"/>
    <property type="match status" value="1"/>
</dbReference>
<feature type="region of interest" description="Disordered" evidence="3">
    <location>
        <begin position="57"/>
        <end position="152"/>
    </location>
</feature>
<feature type="compositionally biased region" description="Polar residues" evidence="3">
    <location>
        <begin position="107"/>
        <end position="117"/>
    </location>
</feature>
<feature type="domain" description="Rho-GAP" evidence="6">
    <location>
        <begin position="2046"/>
        <end position="2240"/>
    </location>
</feature>
<feature type="domain" description="PH" evidence="4">
    <location>
        <begin position="1975"/>
        <end position="2009"/>
    </location>
</feature>
<dbReference type="InterPro" id="IPR000198">
    <property type="entry name" value="RhoGAP_dom"/>
</dbReference>